<evidence type="ECO:0000256" key="6">
    <source>
        <dbReference type="SAM" id="Phobius"/>
    </source>
</evidence>
<dbReference type="STRING" id="329046.A0A1Y2C237"/>
<accession>A0A1Y2C237</accession>
<dbReference type="GO" id="GO:0005506">
    <property type="term" value="F:iron ion binding"/>
    <property type="evidence" value="ECO:0007669"/>
    <property type="project" value="InterPro"/>
</dbReference>
<keyword evidence="6" id="KW-1133">Transmembrane helix</keyword>
<keyword evidence="4 5" id="KW-0408">Iron</keyword>
<protein>
    <submittedName>
        <fullName evidence="7">Cytochrome P450</fullName>
    </submittedName>
</protein>
<dbReference type="CDD" id="cd11064">
    <property type="entry name" value="CYP86A"/>
    <property type="match status" value="1"/>
</dbReference>
<feature type="transmembrane region" description="Helical" evidence="6">
    <location>
        <begin position="7"/>
        <end position="25"/>
    </location>
</feature>
<dbReference type="PRINTS" id="PR00385">
    <property type="entry name" value="P450"/>
</dbReference>
<evidence type="ECO:0000256" key="4">
    <source>
        <dbReference type="ARBA" id="ARBA00023004"/>
    </source>
</evidence>
<dbReference type="PANTHER" id="PTHR24296">
    <property type="entry name" value="CYTOCHROME P450"/>
    <property type="match status" value="1"/>
</dbReference>
<comment type="caution">
    <text evidence="7">The sequence shown here is derived from an EMBL/GenBank/DDBJ whole genome shotgun (WGS) entry which is preliminary data.</text>
</comment>
<proteinExistence type="inferred from homology"/>
<keyword evidence="2 5" id="KW-0479">Metal-binding</keyword>
<evidence type="ECO:0000313" key="8">
    <source>
        <dbReference type="Proteomes" id="UP000193642"/>
    </source>
</evidence>
<evidence type="ECO:0000256" key="5">
    <source>
        <dbReference type="PIRSR" id="PIRSR602401-1"/>
    </source>
</evidence>
<gene>
    <name evidence="7" type="ORF">BCR33DRAFT_767762</name>
</gene>
<dbReference type="SUPFAM" id="SSF48264">
    <property type="entry name" value="Cytochrome P450"/>
    <property type="match status" value="1"/>
</dbReference>
<keyword evidence="6" id="KW-0472">Membrane</keyword>
<dbReference type="InterPro" id="IPR001128">
    <property type="entry name" value="Cyt_P450"/>
</dbReference>
<evidence type="ECO:0000256" key="3">
    <source>
        <dbReference type="ARBA" id="ARBA00023002"/>
    </source>
</evidence>
<dbReference type="AlphaFoldDB" id="A0A1Y2C237"/>
<evidence type="ECO:0000256" key="2">
    <source>
        <dbReference type="ARBA" id="ARBA00022723"/>
    </source>
</evidence>
<dbReference type="GO" id="GO:0004497">
    <property type="term" value="F:monooxygenase activity"/>
    <property type="evidence" value="ECO:0007669"/>
    <property type="project" value="InterPro"/>
</dbReference>
<dbReference type="OrthoDB" id="1470350at2759"/>
<evidence type="ECO:0000256" key="1">
    <source>
        <dbReference type="ARBA" id="ARBA00010617"/>
    </source>
</evidence>
<dbReference type="GO" id="GO:0020037">
    <property type="term" value="F:heme binding"/>
    <property type="evidence" value="ECO:0007669"/>
    <property type="project" value="InterPro"/>
</dbReference>
<name>A0A1Y2C237_9FUNG</name>
<dbReference type="GO" id="GO:0016705">
    <property type="term" value="F:oxidoreductase activity, acting on paired donors, with incorporation or reduction of molecular oxygen"/>
    <property type="evidence" value="ECO:0007669"/>
    <property type="project" value="InterPro"/>
</dbReference>
<dbReference type="InterPro" id="IPR002401">
    <property type="entry name" value="Cyt_P450_E_grp-I"/>
</dbReference>
<feature type="binding site" description="axial binding residue" evidence="5">
    <location>
        <position position="446"/>
    </location>
    <ligand>
        <name>heme</name>
        <dbReference type="ChEBI" id="CHEBI:30413"/>
    </ligand>
    <ligandPart>
        <name>Fe</name>
        <dbReference type="ChEBI" id="CHEBI:18248"/>
    </ligandPart>
</feature>
<keyword evidence="8" id="KW-1185">Reference proteome</keyword>
<keyword evidence="3" id="KW-0560">Oxidoreductase</keyword>
<comment type="cofactor">
    <cofactor evidence="5">
        <name>heme</name>
        <dbReference type="ChEBI" id="CHEBI:30413"/>
    </cofactor>
</comment>
<reference evidence="7 8" key="1">
    <citation type="submission" date="2016-07" db="EMBL/GenBank/DDBJ databases">
        <title>Pervasive Adenine N6-methylation of Active Genes in Fungi.</title>
        <authorList>
            <consortium name="DOE Joint Genome Institute"/>
            <person name="Mondo S.J."/>
            <person name="Dannebaum R.O."/>
            <person name="Kuo R.C."/>
            <person name="Labutti K."/>
            <person name="Haridas S."/>
            <person name="Kuo A."/>
            <person name="Salamov A."/>
            <person name="Ahrendt S.R."/>
            <person name="Lipzen A."/>
            <person name="Sullivan W."/>
            <person name="Andreopoulos W.B."/>
            <person name="Clum A."/>
            <person name="Lindquist E."/>
            <person name="Daum C."/>
            <person name="Ramamoorthy G.K."/>
            <person name="Gryganskyi A."/>
            <person name="Culley D."/>
            <person name="Magnuson J.K."/>
            <person name="James T.Y."/>
            <person name="O'Malley M.A."/>
            <person name="Stajich J.E."/>
            <person name="Spatafora J.W."/>
            <person name="Visel A."/>
            <person name="Grigoriev I.V."/>
        </authorList>
    </citation>
    <scope>NUCLEOTIDE SEQUENCE [LARGE SCALE GENOMIC DNA]</scope>
    <source>
        <strain evidence="7 8">JEL800</strain>
    </source>
</reference>
<dbReference type="InterPro" id="IPR036396">
    <property type="entry name" value="Cyt_P450_sf"/>
</dbReference>
<dbReference type="Proteomes" id="UP000193642">
    <property type="component" value="Unassembled WGS sequence"/>
</dbReference>
<dbReference type="PRINTS" id="PR00463">
    <property type="entry name" value="EP450I"/>
</dbReference>
<evidence type="ECO:0000313" key="7">
    <source>
        <dbReference type="EMBL" id="ORY41016.1"/>
    </source>
</evidence>
<keyword evidence="5" id="KW-0349">Heme</keyword>
<keyword evidence="6" id="KW-0812">Transmembrane</keyword>
<dbReference type="Pfam" id="PF00067">
    <property type="entry name" value="p450"/>
    <property type="match status" value="1"/>
</dbReference>
<sequence length="499" mass="56105">MNNRIDLVASITVASAVAGLLTYIYREDPLFAVGNTSQKHIHRIGGSIPFLGDTFVVSSKLDGIHDYILAMFEKHGNEPWMFKLPFSPVMVVVNDPAAVECVLKTRFSVFDKGPRFQAAFYDLLGHGIFNADGEEWKSQRKLAANIFNVKNFKDYVRNVFSAEMQAFSEILDGNAETGKPFDLQEYFFRFTFDSFTRIGFGVEVNTIVDVSSTIPFMAAFDTVQKRIITRLFTPLWQYIEYLSGEAKENDDQIKLIRDFGHSIIKQKKESGFASESDLLALLMNVKGDDGRSPSDEKLVDYVLNFLIAGRDTTACALSWTVFLLHKNPQALASLMKEIQTVTNNAAPTYDQIKNEMPYANAVFHETLRLYPSVPANVKQANADVTLPDGTFIPKGCCVTWSPYAMGRTPAIWGDDAKEFKPERWLSMEKQPSPFDYPAFQGGPRICLGKSMAELEGVYVLVELMRRYKIEVVNESEVGYAFSVLLPMKNGLSVKCSLRE</sequence>
<organism evidence="7 8">
    <name type="scientific">Rhizoclosmatium globosum</name>
    <dbReference type="NCBI Taxonomy" id="329046"/>
    <lineage>
        <taxon>Eukaryota</taxon>
        <taxon>Fungi</taxon>
        <taxon>Fungi incertae sedis</taxon>
        <taxon>Chytridiomycota</taxon>
        <taxon>Chytridiomycota incertae sedis</taxon>
        <taxon>Chytridiomycetes</taxon>
        <taxon>Chytridiales</taxon>
        <taxon>Chytriomycetaceae</taxon>
        <taxon>Rhizoclosmatium</taxon>
    </lineage>
</organism>
<dbReference type="Gene3D" id="1.10.630.10">
    <property type="entry name" value="Cytochrome P450"/>
    <property type="match status" value="1"/>
</dbReference>
<dbReference type="EMBL" id="MCGO01000033">
    <property type="protein sequence ID" value="ORY41016.1"/>
    <property type="molecule type" value="Genomic_DNA"/>
</dbReference>
<comment type="similarity">
    <text evidence="1">Belongs to the cytochrome P450 family.</text>
</comment>